<accession>A0A8S1L0F4</accession>
<keyword evidence="4" id="KW-1185">Reference proteome</keyword>
<feature type="region of interest" description="Disordered" evidence="2">
    <location>
        <begin position="208"/>
        <end position="227"/>
    </location>
</feature>
<dbReference type="Proteomes" id="UP000692954">
    <property type="component" value="Unassembled WGS sequence"/>
</dbReference>
<proteinExistence type="predicted"/>
<name>A0A8S1L0F4_9CILI</name>
<evidence type="ECO:0000256" key="2">
    <source>
        <dbReference type="SAM" id="MobiDB-lite"/>
    </source>
</evidence>
<evidence type="ECO:0000313" key="3">
    <source>
        <dbReference type="EMBL" id="CAD8061138.1"/>
    </source>
</evidence>
<evidence type="ECO:0000256" key="1">
    <source>
        <dbReference type="SAM" id="Coils"/>
    </source>
</evidence>
<comment type="caution">
    <text evidence="3">The sequence shown here is derived from an EMBL/GenBank/DDBJ whole genome shotgun (WGS) entry which is preliminary data.</text>
</comment>
<evidence type="ECO:0000313" key="4">
    <source>
        <dbReference type="Proteomes" id="UP000692954"/>
    </source>
</evidence>
<reference evidence="3" key="1">
    <citation type="submission" date="2021-01" db="EMBL/GenBank/DDBJ databases">
        <authorList>
            <consortium name="Genoscope - CEA"/>
            <person name="William W."/>
        </authorList>
    </citation>
    <scope>NUCLEOTIDE SEQUENCE</scope>
</reference>
<gene>
    <name evidence="3" type="ORF">PSON_ATCC_30995.1.T0150151</name>
</gene>
<protein>
    <submittedName>
        <fullName evidence="3">Uncharacterized protein</fullName>
    </submittedName>
</protein>
<keyword evidence="1" id="KW-0175">Coiled coil</keyword>
<feature type="coiled-coil region" evidence="1">
    <location>
        <begin position="396"/>
        <end position="423"/>
    </location>
</feature>
<sequence>MGPKCPCIYPPQPHKTLKYISFRERSPIDRSLIRNKLTNISKPLLTKIKYQTRPSQQIQYQLFALFNLLGEQSDAWFRIQKLLNNYDQIVGYLTQLNVNQLSKKQIEKCQYWLDEFDKINKDNQVTVFADVAKGILSKIVEVEQEKHSILMEELKDVCIKKYNDECEVDEVAILQVTQESQPDQPIVQKQKDQSLELETTEKIRQNVLDSPNRSTKNDQSEYHPHNSSTYNIRRFLENSSPKTPLNLSFCKSQEKSFRESIISNTQQKKQKLSNVPSGGVYNDIVSLKKELELIQKDISRLEIKNKKDEFLLNRESQRNQVQLNNELIKQEFSNIRAQTQNDESFIEIKKKEKLKIERSNSAFRKELIGSKSPKNEKYLKYVEKYSQKYIPILDRIQQQEQELRSFQSQIKLAEQKRALQENKSKKLL</sequence>
<dbReference type="AlphaFoldDB" id="A0A8S1L0F4"/>
<dbReference type="OrthoDB" id="290106at2759"/>
<feature type="compositionally biased region" description="Basic and acidic residues" evidence="2">
    <location>
        <begin position="215"/>
        <end position="224"/>
    </location>
</feature>
<dbReference type="EMBL" id="CAJJDN010000015">
    <property type="protein sequence ID" value="CAD8061138.1"/>
    <property type="molecule type" value="Genomic_DNA"/>
</dbReference>
<organism evidence="3 4">
    <name type="scientific">Paramecium sonneborni</name>
    <dbReference type="NCBI Taxonomy" id="65129"/>
    <lineage>
        <taxon>Eukaryota</taxon>
        <taxon>Sar</taxon>
        <taxon>Alveolata</taxon>
        <taxon>Ciliophora</taxon>
        <taxon>Intramacronucleata</taxon>
        <taxon>Oligohymenophorea</taxon>
        <taxon>Peniculida</taxon>
        <taxon>Parameciidae</taxon>
        <taxon>Paramecium</taxon>
    </lineage>
</organism>